<dbReference type="EMBL" id="ANCE01000041">
    <property type="protein sequence ID" value="EMK25610.1"/>
    <property type="molecule type" value="Genomic_DNA"/>
</dbReference>
<organism evidence="1 2">
    <name type="scientific">Leptospira kirschneri serovar Bulgarica str. Nikolaevo</name>
    <dbReference type="NCBI Taxonomy" id="1240687"/>
    <lineage>
        <taxon>Bacteria</taxon>
        <taxon>Pseudomonadati</taxon>
        <taxon>Spirochaetota</taxon>
        <taxon>Spirochaetia</taxon>
        <taxon>Leptospirales</taxon>
        <taxon>Leptospiraceae</taxon>
        <taxon>Leptospira</taxon>
    </lineage>
</organism>
<protein>
    <submittedName>
        <fullName evidence="1">Uncharacterized protein</fullName>
    </submittedName>
</protein>
<reference evidence="1 2" key="1">
    <citation type="submission" date="2013-01" db="EMBL/GenBank/DDBJ databases">
        <authorList>
            <person name="Harkins D.M."/>
            <person name="Durkin A.S."/>
            <person name="Brinkac L.M."/>
            <person name="Haft D.H."/>
            <person name="Selengut J.D."/>
            <person name="Sanka R."/>
            <person name="DePew J."/>
            <person name="Purushe J."/>
            <person name="Galloway R.L."/>
            <person name="Vinetz J.M."/>
            <person name="Sutton G.G."/>
            <person name="Nierman W.C."/>
            <person name="Fouts D.E."/>
        </authorList>
    </citation>
    <scope>NUCLEOTIDE SEQUENCE [LARGE SCALE GENOMIC DNA]</scope>
    <source>
        <strain evidence="1 2">Nikolaevo</strain>
    </source>
</reference>
<comment type="caution">
    <text evidence="1">The sequence shown here is derived from an EMBL/GenBank/DDBJ whole genome shotgun (WGS) entry which is preliminary data.</text>
</comment>
<evidence type="ECO:0000313" key="2">
    <source>
        <dbReference type="Proteomes" id="UP000011980"/>
    </source>
</evidence>
<proteinExistence type="predicted"/>
<sequence>MFPVSEPFSNLSRTGSINSTKIELFQLDQSMTDSKQNFKKVFSILKEFHFLVFI</sequence>
<gene>
    <name evidence="1" type="ORF">LEP1GSC008_2095</name>
</gene>
<dbReference type="AlphaFoldDB" id="M6FB19"/>
<evidence type="ECO:0000313" key="1">
    <source>
        <dbReference type="EMBL" id="EMK25610.1"/>
    </source>
</evidence>
<name>M6FB19_9LEPT</name>
<dbReference type="Proteomes" id="UP000011980">
    <property type="component" value="Unassembled WGS sequence"/>
</dbReference>
<accession>M6FB19</accession>
<dbReference type="PATRIC" id="fig|1240687.3.peg.732"/>